<comment type="catalytic activity">
    <reaction evidence="1">
        <text>adenosylcob(III)inamide + ATP = adenosylcob(III)inamide phosphate + ADP + H(+)</text>
        <dbReference type="Rhea" id="RHEA:15769"/>
        <dbReference type="ChEBI" id="CHEBI:2480"/>
        <dbReference type="ChEBI" id="CHEBI:15378"/>
        <dbReference type="ChEBI" id="CHEBI:30616"/>
        <dbReference type="ChEBI" id="CHEBI:58502"/>
        <dbReference type="ChEBI" id="CHEBI:456216"/>
        <dbReference type="EC" id="2.7.1.156"/>
    </reaction>
</comment>
<evidence type="ECO:0000256" key="17">
    <source>
        <dbReference type="ARBA" id="ARBA00030571"/>
    </source>
</evidence>
<evidence type="ECO:0000256" key="7">
    <source>
        <dbReference type="ARBA" id="ARBA00007490"/>
    </source>
</evidence>
<evidence type="ECO:0000256" key="5">
    <source>
        <dbReference type="ARBA" id="ARBA00004692"/>
    </source>
</evidence>
<evidence type="ECO:0000256" key="1">
    <source>
        <dbReference type="ARBA" id="ARBA00000312"/>
    </source>
</evidence>
<comment type="similarity">
    <text evidence="7">Belongs to the CobU/CobP family.</text>
</comment>
<organism evidence="18 19">
    <name type="scientific">bacterium (Candidatus Ratteibacteria) CG23_combo_of_CG06-09_8_20_14_all_48_7</name>
    <dbReference type="NCBI Taxonomy" id="2014292"/>
    <lineage>
        <taxon>Bacteria</taxon>
        <taxon>Candidatus Ratteibacteria</taxon>
    </lineage>
</organism>
<evidence type="ECO:0000313" key="18">
    <source>
        <dbReference type="EMBL" id="PIP15639.1"/>
    </source>
</evidence>
<evidence type="ECO:0000256" key="14">
    <source>
        <dbReference type="ARBA" id="ARBA00022840"/>
    </source>
</evidence>
<dbReference type="SUPFAM" id="SSF52540">
    <property type="entry name" value="P-loop containing nucleoside triphosphate hydrolases"/>
    <property type="match status" value="1"/>
</dbReference>
<comment type="catalytic activity">
    <reaction evidence="2">
        <text>adenosylcob(III)inamide phosphate + GTP + H(+) = adenosylcob(III)inamide-GDP + diphosphate</text>
        <dbReference type="Rhea" id="RHEA:22712"/>
        <dbReference type="ChEBI" id="CHEBI:15378"/>
        <dbReference type="ChEBI" id="CHEBI:33019"/>
        <dbReference type="ChEBI" id="CHEBI:37565"/>
        <dbReference type="ChEBI" id="CHEBI:58502"/>
        <dbReference type="ChEBI" id="CHEBI:60487"/>
        <dbReference type="EC" id="2.7.7.62"/>
    </reaction>
</comment>
<evidence type="ECO:0000256" key="15">
    <source>
        <dbReference type="ARBA" id="ARBA00023134"/>
    </source>
</evidence>
<comment type="pathway">
    <text evidence="6">Cofactor biosynthesis; adenosylcobalamin biosynthesis; adenosylcobalamin from cob(II)yrinate a,c-diamide: step 5/7.</text>
</comment>
<dbReference type="GO" id="GO:0008820">
    <property type="term" value="F:cobinamide phosphate guanylyltransferase activity"/>
    <property type="evidence" value="ECO:0007669"/>
    <property type="project" value="UniProtKB-EC"/>
</dbReference>
<dbReference type="Pfam" id="PF02283">
    <property type="entry name" value="CobU"/>
    <property type="match status" value="1"/>
</dbReference>
<evidence type="ECO:0000256" key="4">
    <source>
        <dbReference type="ARBA" id="ARBA00003889"/>
    </source>
</evidence>
<dbReference type="PANTHER" id="PTHR34848">
    <property type="match status" value="1"/>
</dbReference>
<comment type="caution">
    <text evidence="18">The sequence shown here is derived from an EMBL/GenBank/DDBJ whole genome shotgun (WGS) entry which is preliminary data.</text>
</comment>
<dbReference type="PANTHER" id="PTHR34848:SF1">
    <property type="entry name" value="BIFUNCTIONAL ADENOSYLCOBALAMIN BIOSYNTHESIS PROTEIN COBU"/>
    <property type="match status" value="1"/>
</dbReference>
<dbReference type="EMBL" id="PCRF01000261">
    <property type="protein sequence ID" value="PIP15639.1"/>
    <property type="molecule type" value="Genomic_DNA"/>
</dbReference>
<keyword evidence="13 18" id="KW-0418">Kinase</keyword>
<dbReference type="GO" id="GO:0009236">
    <property type="term" value="P:cobalamin biosynthetic process"/>
    <property type="evidence" value="ECO:0007669"/>
    <property type="project" value="UniProtKB-UniPathway"/>
</dbReference>
<keyword evidence="11 18" id="KW-0808">Transferase</keyword>
<dbReference type="Proteomes" id="UP000230392">
    <property type="component" value="Unassembled WGS sequence"/>
</dbReference>
<comment type="pathway">
    <text evidence="5">Cofactor biosynthesis; adenosylcobalamin biosynthesis; adenosylcobalamin from cob(II)yrinate a,c-diamide: step 6/7.</text>
</comment>
<evidence type="ECO:0000256" key="16">
    <source>
        <dbReference type="ARBA" id="ARBA00029570"/>
    </source>
</evidence>
<dbReference type="GO" id="GO:0005524">
    <property type="term" value="F:ATP binding"/>
    <property type="evidence" value="ECO:0007669"/>
    <property type="project" value="UniProtKB-KW"/>
</dbReference>
<dbReference type="UniPathway" id="UPA00148">
    <property type="reaction ID" value="UER00236"/>
</dbReference>
<evidence type="ECO:0000256" key="2">
    <source>
        <dbReference type="ARBA" id="ARBA00000711"/>
    </source>
</evidence>
<evidence type="ECO:0000256" key="9">
    <source>
        <dbReference type="ARBA" id="ARBA00012523"/>
    </source>
</evidence>
<evidence type="ECO:0000256" key="10">
    <source>
        <dbReference type="ARBA" id="ARBA00022573"/>
    </source>
</evidence>
<evidence type="ECO:0000256" key="13">
    <source>
        <dbReference type="ARBA" id="ARBA00022777"/>
    </source>
</evidence>
<dbReference type="GO" id="GO:0005525">
    <property type="term" value="F:GTP binding"/>
    <property type="evidence" value="ECO:0007669"/>
    <property type="project" value="UniProtKB-KW"/>
</dbReference>
<name>A0A2G9Y8U9_9BACT</name>
<dbReference type="AlphaFoldDB" id="A0A2G9Y8U9"/>
<evidence type="ECO:0000313" key="19">
    <source>
        <dbReference type="Proteomes" id="UP000230392"/>
    </source>
</evidence>
<dbReference type="EC" id="2.7.1.156" evidence="8"/>
<feature type="non-terminal residue" evidence="18">
    <location>
        <position position="1"/>
    </location>
</feature>
<evidence type="ECO:0000256" key="8">
    <source>
        <dbReference type="ARBA" id="ARBA00012016"/>
    </source>
</evidence>
<comment type="catalytic activity">
    <reaction evidence="3">
        <text>adenosylcob(III)inamide + GTP = adenosylcob(III)inamide phosphate + GDP + H(+)</text>
        <dbReference type="Rhea" id="RHEA:15765"/>
        <dbReference type="ChEBI" id="CHEBI:2480"/>
        <dbReference type="ChEBI" id="CHEBI:15378"/>
        <dbReference type="ChEBI" id="CHEBI:37565"/>
        <dbReference type="ChEBI" id="CHEBI:58189"/>
        <dbReference type="ChEBI" id="CHEBI:58502"/>
        <dbReference type="EC" id="2.7.1.156"/>
    </reaction>
</comment>
<dbReference type="EC" id="2.7.7.62" evidence="9"/>
<keyword evidence="10" id="KW-0169">Cobalamin biosynthesis</keyword>
<keyword evidence="14" id="KW-0067">ATP-binding</keyword>
<sequence length="54" mass="6135">GKEIFVSNEVGWGVIPEQTPTREYMEKLAKINRELAQKADEVYLMVAGIANRIK</sequence>
<protein>
    <recommendedName>
        <fullName evidence="16">Adenosylcobinamide kinase</fullName>
        <ecNumber evidence="8">2.7.1.156</ecNumber>
        <ecNumber evidence="9">2.7.7.62</ecNumber>
    </recommendedName>
    <alternativeName>
        <fullName evidence="17">Adenosylcobinamide-phosphate guanylyltransferase</fullName>
    </alternativeName>
</protein>
<dbReference type="InterPro" id="IPR003203">
    <property type="entry name" value="CobU/CobP"/>
</dbReference>
<evidence type="ECO:0000256" key="6">
    <source>
        <dbReference type="ARBA" id="ARBA00005159"/>
    </source>
</evidence>
<keyword evidence="15" id="KW-0342">GTP-binding</keyword>
<comment type="function">
    <text evidence="4">Catalyzes ATP-dependent phosphorylation of adenosylcobinamide and addition of GMP to adenosylcobinamide phosphate.</text>
</comment>
<evidence type="ECO:0000256" key="3">
    <source>
        <dbReference type="ARBA" id="ARBA00001522"/>
    </source>
</evidence>
<evidence type="ECO:0000256" key="12">
    <source>
        <dbReference type="ARBA" id="ARBA00022741"/>
    </source>
</evidence>
<reference evidence="18 19" key="1">
    <citation type="submission" date="2017-09" db="EMBL/GenBank/DDBJ databases">
        <title>Depth-based differentiation of microbial function through sediment-hosted aquifers and enrichment of novel symbionts in the deep terrestrial subsurface.</title>
        <authorList>
            <person name="Probst A.J."/>
            <person name="Ladd B."/>
            <person name="Jarett J.K."/>
            <person name="Geller-Mcgrath D.E."/>
            <person name="Sieber C.M."/>
            <person name="Emerson J.B."/>
            <person name="Anantharaman K."/>
            <person name="Thomas B.C."/>
            <person name="Malmstrom R."/>
            <person name="Stieglmeier M."/>
            <person name="Klingl A."/>
            <person name="Woyke T."/>
            <person name="Ryan C.M."/>
            <person name="Banfield J.F."/>
        </authorList>
    </citation>
    <scope>NUCLEOTIDE SEQUENCE [LARGE SCALE GENOMIC DNA]</scope>
    <source>
        <strain evidence="18">CG23_combo_of_CG06-09_8_20_14_all_48_7</strain>
    </source>
</reference>
<gene>
    <name evidence="18" type="ORF">COX46_05385</name>
</gene>
<proteinExistence type="inferred from homology"/>
<evidence type="ECO:0000256" key="11">
    <source>
        <dbReference type="ARBA" id="ARBA00022679"/>
    </source>
</evidence>
<dbReference type="GO" id="GO:0043752">
    <property type="term" value="F:adenosylcobinamide kinase activity"/>
    <property type="evidence" value="ECO:0007669"/>
    <property type="project" value="UniProtKB-EC"/>
</dbReference>
<keyword evidence="12" id="KW-0547">Nucleotide-binding</keyword>
<dbReference type="InterPro" id="IPR027417">
    <property type="entry name" value="P-loop_NTPase"/>
</dbReference>
<accession>A0A2G9Y8U9</accession>
<dbReference type="Gene3D" id="3.40.50.300">
    <property type="entry name" value="P-loop containing nucleotide triphosphate hydrolases"/>
    <property type="match status" value="1"/>
</dbReference>